<dbReference type="InterPro" id="IPR011146">
    <property type="entry name" value="HIT-like"/>
</dbReference>
<protein>
    <recommendedName>
        <fullName evidence="2">HIT domain-containing protein</fullName>
    </recommendedName>
</protein>
<dbReference type="RefSeq" id="WP_344455752.1">
    <property type="nucleotide sequence ID" value="NZ_BAAATZ010000030.1"/>
</dbReference>
<comment type="caution">
    <text evidence="3">The sequence shown here is derived from an EMBL/GenBank/DDBJ whole genome shotgun (WGS) entry which is preliminary data.</text>
</comment>
<feature type="short sequence motif" description="Histidine triad motif" evidence="1">
    <location>
        <begin position="115"/>
        <end position="119"/>
    </location>
</feature>
<dbReference type="EMBL" id="BAAATZ010000030">
    <property type="protein sequence ID" value="GAA2735853.1"/>
    <property type="molecule type" value="Genomic_DNA"/>
</dbReference>
<dbReference type="Proteomes" id="UP001501842">
    <property type="component" value="Unassembled WGS sequence"/>
</dbReference>
<dbReference type="PROSITE" id="PS51084">
    <property type="entry name" value="HIT_2"/>
    <property type="match status" value="1"/>
</dbReference>
<reference evidence="4" key="1">
    <citation type="journal article" date="2019" name="Int. J. Syst. Evol. Microbiol.">
        <title>The Global Catalogue of Microorganisms (GCM) 10K type strain sequencing project: providing services to taxonomists for standard genome sequencing and annotation.</title>
        <authorList>
            <consortium name="The Broad Institute Genomics Platform"/>
            <consortium name="The Broad Institute Genome Sequencing Center for Infectious Disease"/>
            <person name="Wu L."/>
            <person name="Ma J."/>
        </authorList>
    </citation>
    <scope>NUCLEOTIDE SEQUENCE [LARGE SCALE GENOMIC DNA]</scope>
    <source>
        <strain evidence="4">JCM 8201</strain>
    </source>
</reference>
<feature type="domain" description="HIT" evidence="2">
    <location>
        <begin position="20"/>
        <end position="132"/>
    </location>
</feature>
<evidence type="ECO:0000259" key="2">
    <source>
        <dbReference type="PROSITE" id="PS51084"/>
    </source>
</evidence>
<keyword evidence="4" id="KW-1185">Reference proteome</keyword>
<evidence type="ECO:0000313" key="4">
    <source>
        <dbReference type="Proteomes" id="UP001501842"/>
    </source>
</evidence>
<dbReference type="InterPro" id="IPR036265">
    <property type="entry name" value="HIT-like_sf"/>
</dbReference>
<proteinExistence type="predicted"/>
<organism evidence="3 4">
    <name type="scientific">Actinocorallia aurantiaca</name>
    <dbReference type="NCBI Taxonomy" id="46204"/>
    <lineage>
        <taxon>Bacteria</taxon>
        <taxon>Bacillati</taxon>
        <taxon>Actinomycetota</taxon>
        <taxon>Actinomycetes</taxon>
        <taxon>Streptosporangiales</taxon>
        <taxon>Thermomonosporaceae</taxon>
        <taxon>Actinocorallia</taxon>
    </lineage>
</organism>
<name>A0ABP6H4J7_9ACTN</name>
<dbReference type="Gene3D" id="3.30.428.10">
    <property type="entry name" value="HIT-like"/>
    <property type="match status" value="1"/>
</dbReference>
<accession>A0ABP6H4J7</accession>
<dbReference type="SUPFAM" id="SSF54197">
    <property type="entry name" value="HIT-like"/>
    <property type="match status" value="1"/>
</dbReference>
<evidence type="ECO:0000256" key="1">
    <source>
        <dbReference type="PROSITE-ProRule" id="PRU00464"/>
    </source>
</evidence>
<sequence length="221" mass="24205">MENGAEEDRARDCVLCPPLRFRLNDMAELPPAVLASDADFYLTPDLAPLVEGHLLLVSERHWQCGGQLPPALWEGAMRWRDEVSDWYSRAYGSPGVLALEHGPAVQGGGGACVDHFHLHLLPDSGELGGRVRAAVEAAGLTGREAGHEALRALHDQGRSYALVGERVYPAEELPGQFLRGAVLDGAPVWRWQELFGLPSSRKRFHATVEALTPGYRCESHQ</sequence>
<evidence type="ECO:0000313" key="3">
    <source>
        <dbReference type="EMBL" id="GAA2735853.1"/>
    </source>
</evidence>
<gene>
    <name evidence="3" type="ORF">GCM10010439_61720</name>
</gene>